<dbReference type="EMBL" id="DS995701">
    <property type="protein sequence ID" value="EEQ28253.1"/>
    <property type="molecule type" value="Genomic_DNA"/>
</dbReference>
<dbReference type="VEuPathDB" id="FungiDB:MCYG_01141"/>
<dbReference type="Proteomes" id="UP000002035">
    <property type="component" value="Unassembled WGS sequence"/>
</dbReference>
<dbReference type="RefSeq" id="XP_002851037.1">
    <property type="nucleotide sequence ID" value="XM_002850991.1"/>
</dbReference>
<protein>
    <submittedName>
        <fullName evidence="1">Uncharacterized protein</fullName>
    </submittedName>
</protein>
<sequence>MYILRPPGTSYADQYPESWSCIRDCFAPERLTPKLDVALDLGCARTGQALPIETRTPYQCQIIIQSDPPNRSFYLVQRPVRDEPIASPDSSCAVLRFQSTQYLLTNQPPEIFDARRSQLEGKSSWLLFETIDPGVVMGFDSPSGMGAASTAPQPRMKHKIAFQAWKMREESTEDLREAGEGML</sequence>
<evidence type="ECO:0000313" key="2">
    <source>
        <dbReference type="Proteomes" id="UP000002035"/>
    </source>
</evidence>
<organism evidence="1 2">
    <name type="scientific">Arthroderma otae (strain ATCC MYA-4605 / CBS 113480)</name>
    <name type="common">Microsporum canis</name>
    <dbReference type="NCBI Taxonomy" id="554155"/>
    <lineage>
        <taxon>Eukaryota</taxon>
        <taxon>Fungi</taxon>
        <taxon>Dikarya</taxon>
        <taxon>Ascomycota</taxon>
        <taxon>Pezizomycotina</taxon>
        <taxon>Eurotiomycetes</taxon>
        <taxon>Eurotiomycetidae</taxon>
        <taxon>Onygenales</taxon>
        <taxon>Arthrodermataceae</taxon>
        <taxon>Microsporum</taxon>
    </lineage>
</organism>
<dbReference type="AlphaFoldDB" id="C5FEV9"/>
<keyword evidence="2" id="KW-1185">Reference proteome</keyword>
<name>C5FEV9_ARTOC</name>
<accession>C5FEV9</accession>
<gene>
    <name evidence="1" type="ORF">MCYG_01141</name>
</gene>
<evidence type="ECO:0000313" key="1">
    <source>
        <dbReference type="EMBL" id="EEQ28253.1"/>
    </source>
</evidence>
<reference evidence="2" key="1">
    <citation type="journal article" date="2012" name="MBio">
        <title>Comparative genome analysis of Trichophyton rubrum and related dermatophytes reveals candidate genes involved in infection.</title>
        <authorList>
            <person name="Martinez D.A."/>
            <person name="Oliver B.G."/>
            <person name="Graeser Y."/>
            <person name="Goldberg J.M."/>
            <person name="Li W."/>
            <person name="Martinez-Rossi N.M."/>
            <person name="Monod M."/>
            <person name="Shelest E."/>
            <person name="Barton R.C."/>
            <person name="Birch E."/>
            <person name="Brakhage A.A."/>
            <person name="Chen Z."/>
            <person name="Gurr S.J."/>
            <person name="Heiman D."/>
            <person name="Heitman J."/>
            <person name="Kosti I."/>
            <person name="Rossi A."/>
            <person name="Saif S."/>
            <person name="Samalova M."/>
            <person name="Saunders C.W."/>
            <person name="Shea T."/>
            <person name="Summerbell R.C."/>
            <person name="Xu J."/>
            <person name="Young S."/>
            <person name="Zeng Q."/>
            <person name="Birren B.W."/>
            <person name="Cuomo C.A."/>
            <person name="White T.C."/>
        </authorList>
    </citation>
    <scope>NUCLEOTIDE SEQUENCE [LARGE SCALE GENOMIC DNA]</scope>
    <source>
        <strain evidence="2">ATCC MYA-4605 / CBS 113480</strain>
    </source>
</reference>
<dbReference type="HOGENOM" id="CLU_1474826_0_0_1"/>
<proteinExistence type="predicted"/>
<dbReference type="GeneID" id="9228498"/>